<dbReference type="EMBL" id="BAAAGE010000003">
    <property type="protein sequence ID" value="GAA0726128.1"/>
    <property type="molecule type" value="Genomic_DNA"/>
</dbReference>
<protein>
    <recommendedName>
        <fullName evidence="3">Phage integrase SAM-like domain-containing protein</fullName>
    </recommendedName>
</protein>
<dbReference type="RefSeq" id="WP_343913351.1">
    <property type="nucleotide sequence ID" value="NZ_BAAAGE010000003.1"/>
</dbReference>
<organism evidence="1 2">
    <name type="scientific">Aquimarina litoralis</name>
    <dbReference type="NCBI Taxonomy" id="584605"/>
    <lineage>
        <taxon>Bacteria</taxon>
        <taxon>Pseudomonadati</taxon>
        <taxon>Bacteroidota</taxon>
        <taxon>Flavobacteriia</taxon>
        <taxon>Flavobacteriales</taxon>
        <taxon>Flavobacteriaceae</taxon>
        <taxon>Aquimarina</taxon>
    </lineage>
</organism>
<name>A0ABP3UBS5_9FLAO</name>
<accession>A0ABP3UBS5</accession>
<reference evidence="2" key="1">
    <citation type="journal article" date="2019" name="Int. J. Syst. Evol. Microbiol.">
        <title>The Global Catalogue of Microorganisms (GCM) 10K type strain sequencing project: providing services to taxonomists for standard genome sequencing and annotation.</title>
        <authorList>
            <consortium name="The Broad Institute Genomics Platform"/>
            <consortium name="The Broad Institute Genome Sequencing Center for Infectious Disease"/>
            <person name="Wu L."/>
            <person name="Ma J."/>
        </authorList>
    </citation>
    <scope>NUCLEOTIDE SEQUENCE [LARGE SCALE GENOMIC DNA]</scope>
    <source>
        <strain evidence="2">JCM 15974</strain>
    </source>
</reference>
<keyword evidence="2" id="KW-1185">Reference proteome</keyword>
<gene>
    <name evidence="1" type="ORF">GCM10009430_32800</name>
</gene>
<proteinExistence type="predicted"/>
<evidence type="ECO:0000313" key="1">
    <source>
        <dbReference type="EMBL" id="GAA0726128.1"/>
    </source>
</evidence>
<evidence type="ECO:0000313" key="2">
    <source>
        <dbReference type="Proteomes" id="UP001501758"/>
    </source>
</evidence>
<dbReference type="Proteomes" id="UP001501758">
    <property type="component" value="Unassembled WGS sequence"/>
</dbReference>
<comment type="caution">
    <text evidence="1">The sequence shown here is derived from an EMBL/GenBank/DDBJ whole genome shotgun (WGS) entry which is preliminary data.</text>
</comment>
<sequence length="145" mass="17682">MKQHRLFVNYRLLWREIQDSNKFEPVHSWLLRRGNSYVLYQLCNRYKNLLNQYIKEGKTIDVDNLPLLYIGSSDIYKKSPYRMKSITNGLQTLMRHTYWHLITIKPIFNESKFAVTIPLRYFFSLSQTNPNAPLEEEELRRYRRF</sequence>
<evidence type="ECO:0008006" key="3">
    <source>
        <dbReference type="Google" id="ProtNLM"/>
    </source>
</evidence>